<sequence>MQTTQQDKTVSTYMQTTQQMTDVAHHDNTVSACYLYRRKRKSQQNIAVEGNVNPQYEDLNATRLSSCYSSLNAPTVTCDEEQYEHVGIT</sequence>
<accession>A0A3L5TUE5</accession>
<dbReference type="EMBL" id="KV582508">
    <property type="protein sequence ID" value="OPL33538.1"/>
    <property type="molecule type" value="Genomic_DNA"/>
</dbReference>
<evidence type="ECO:0000313" key="1">
    <source>
        <dbReference type="EMBL" id="OPL33538.1"/>
    </source>
</evidence>
<keyword evidence="2" id="KW-1185">Reference proteome</keyword>
<protein>
    <submittedName>
        <fullName evidence="1">Uncharacterized protein</fullName>
    </submittedName>
</protein>
<feature type="non-terminal residue" evidence="1">
    <location>
        <position position="1"/>
    </location>
</feature>
<reference evidence="1 2" key="1">
    <citation type="journal article" date="2016" name="PLoS ONE">
        <title>A First Insight into the Genome of the Filter-Feeder Mussel Mytilus galloprovincialis.</title>
        <authorList>
            <person name="Murgarella M."/>
            <person name="Puiu D."/>
            <person name="Novoa B."/>
            <person name="Figueras A."/>
            <person name="Posada D."/>
            <person name="Canchaya C."/>
        </authorList>
    </citation>
    <scope>NUCLEOTIDE SEQUENCE [LARGE SCALE GENOMIC DNA]</scope>
    <source>
        <tissue evidence="1">Muscle</tissue>
    </source>
</reference>
<proteinExistence type="predicted"/>
<dbReference type="Proteomes" id="UP000266721">
    <property type="component" value="Unassembled WGS sequence"/>
</dbReference>
<name>A0A3L5TUE5_MYTGA</name>
<comment type="caution">
    <text evidence="1">The sequence shown here is derived from an EMBL/GenBank/DDBJ whole genome shotgun (WGS) entry which is preliminary data.</text>
</comment>
<organism evidence="1 2">
    <name type="scientific">Mytilus galloprovincialis</name>
    <name type="common">Mediterranean mussel</name>
    <dbReference type="NCBI Taxonomy" id="29158"/>
    <lineage>
        <taxon>Eukaryota</taxon>
        <taxon>Metazoa</taxon>
        <taxon>Spiralia</taxon>
        <taxon>Lophotrochozoa</taxon>
        <taxon>Mollusca</taxon>
        <taxon>Bivalvia</taxon>
        <taxon>Autobranchia</taxon>
        <taxon>Pteriomorphia</taxon>
        <taxon>Mytilida</taxon>
        <taxon>Mytiloidea</taxon>
        <taxon>Mytilidae</taxon>
        <taxon>Mytilinae</taxon>
        <taxon>Mytilus</taxon>
    </lineage>
</organism>
<evidence type="ECO:0000313" key="2">
    <source>
        <dbReference type="Proteomes" id="UP000266721"/>
    </source>
</evidence>
<dbReference type="AlphaFoldDB" id="A0A3L5TUE5"/>
<gene>
    <name evidence="1" type="ORF">AM593_07417</name>
</gene>